<dbReference type="AlphaFoldDB" id="A0A2I2GJM0"/>
<gene>
    <name evidence="9" type="ORF">P170DRAFT_423853</name>
</gene>
<dbReference type="Pfam" id="PF07690">
    <property type="entry name" value="MFS_1"/>
    <property type="match status" value="1"/>
</dbReference>
<dbReference type="VEuPathDB" id="FungiDB:P170DRAFT_423853"/>
<feature type="transmembrane region" description="Helical" evidence="7">
    <location>
        <begin position="73"/>
        <end position="95"/>
    </location>
</feature>
<feature type="transmembrane region" description="Helical" evidence="7">
    <location>
        <begin position="30"/>
        <end position="53"/>
    </location>
</feature>
<feature type="transmembrane region" description="Helical" evidence="7">
    <location>
        <begin position="159"/>
        <end position="179"/>
    </location>
</feature>
<feature type="transmembrane region" description="Helical" evidence="7">
    <location>
        <begin position="368"/>
        <end position="389"/>
    </location>
</feature>
<evidence type="ECO:0000256" key="7">
    <source>
        <dbReference type="SAM" id="Phobius"/>
    </source>
</evidence>
<evidence type="ECO:0000313" key="10">
    <source>
        <dbReference type="Proteomes" id="UP000234275"/>
    </source>
</evidence>
<dbReference type="OrthoDB" id="5667at2759"/>
<evidence type="ECO:0000313" key="9">
    <source>
        <dbReference type="EMBL" id="PLB53078.1"/>
    </source>
</evidence>
<evidence type="ECO:0000256" key="5">
    <source>
        <dbReference type="ARBA" id="ARBA00022989"/>
    </source>
</evidence>
<comment type="subcellular location">
    <subcellularLocation>
        <location evidence="1">Membrane</location>
        <topology evidence="1">Multi-pass membrane protein</topology>
    </subcellularLocation>
</comment>
<feature type="transmembrane region" description="Helical" evidence="7">
    <location>
        <begin position="401"/>
        <end position="421"/>
    </location>
</feature>
<dbReference type="Proteomes" id="UP000234275">
    <property type="component" value="Unassembled WGS sequence"/>
</dbReference>
<dbReference type="InterPro" id="IPR020846">
    <property type="entry name" value="MFS_dom"/>
</dbReference>
<dbReference type="SUPFAM" id="SSF103473">
    <property type="entry name" value="MFS general substrate transporter"/>
    <property type="match status" value="1"/>
</dbReference>
<sequence length="430" mass="46296">MEKSTDPGLEVAVMASETLKSQEEQVDQGIRAWTVVAGAWCCLFCSFGWVNAIGVFQDYYQTHQLQSYTASSISWILSLEPFILFAAGIVIGRLFDNYGPKWLLLTGTFLHVFGLMMTSISSEYYQFILAQGICSPLGASLIFYPALSCTATWFDKRRALAFGIVSSGSSLGGVIFPTMLSRLLPRIGFGWSIRIPGFIVLALLVISNLTVRSRVAPVLRPVKLNDYIGPFAELPFVLLMLAAFCGFFAMFVPINYVILEAQDDGVDRELASYLLTILNAASLPGRILPGYLGDKLGRFNVMIAMCALSAIAILVLWLPGTLLAPGSAAIYVVFVLLYGFASGAFVGMVPALLSQISADVTKIGVRQGVLFTCLSVASLTGSPIAGAILNRQHGTYWGLQVFAGAMMVGSVFFFTAARLVLVGASPTAKA</sequence>
<dbReference type="InterPro" id="IPR050327">
    <property type="entry name" value="Proton-linked_MCT"/>
</dbReference>
<feature type="transmembrane region" description="Helical" evidence="7">
    <location>
        <begin position="191"/>
        <end position="211"/>
    </location>
</feature>
<evidence type="ECO:0000256" key="6">
    <source>
        <dbReference type="ARBA" id="ARBA00023136"/>
    </source>
</evidence>
<feature type="domain" description="Major facilitator superfamily (MFS) profile" evidence="8">
    <location>
        <begin position="1"/>
        <end position="421"/>
    </location>
</feature>
<evidence type="ECO:0000259" key="8">
    <source>
        <dbReference type="PROSITE" id="PS50850"/>
    </source>
</evidence>
<keyword evidence="5 7" id="KW-1133">Transmembrane helix</keyword>
<dbReference type="EMBL" id="MSFO01000002">
    <property type="protein sequence ID" value="PLB53078.1"/>
    <property type="molecule type" value="Genomic_DNA"/>
</dbReference>
<dbReference type="GO" id="GO:0016020">
    <property type="term" value="C:membrane"/>
    <property type="evidence" value="ECO:0007669"/>
    <property type="project" value="UniProtKB-SubCell"/>
</dbReference>
<keyword evidence="3" id="KW-0813">Transport</keyword>
<feature type="transmembrane region" description="Helical" evidence="7">
    <location>
        <begin position="102"/>
        <end position="121"/>
    </location>
</feature>
<keyword evidence="6 7" id="KW-0472">Membrane</keyword>
<keyword evidence="10" id="KW-1185">Reference proteome</keyword>
<feature type="transmembrane region" description="Helical" evidence="7">
    <location>
        <begin position="232"/>
        <end position="258"/>
    </location>
</feature>
<comment type="similarity">
    <text evidence="2">Belongs to the major facilitator superfamily. Monocarboxylate porter (TC 2.A.1.13) family.</text>
</comment>
<evidence type="ECO:0000256" key="1">
    <source>
        <dbReference type="ARBA" id="ARBA00004141"/>
    </source>
</evidence>
<dbReference type="InterPro" id="IPR036259">
    <property type="entry name" value="MFS_trans_sf"/>
</dbReference>
<reference evidence="9 10" key="1">
    <citation type="submission" date="2016-12" db="EMBL/GenBank/DDBJ databases">
        <title>The genomes of Aspergillus section Nigri reveals drivers in fungal speciation.</title>
        <authorList>
            <consortium name="DOE Joint Genome Institute"/>
            <person name="Vesth T.C."/>
            <person name="Nybo J."/>
            <person name="Theobald S."/>
            <person name="Brandl J."/>
            <person name="Frisvad J.C."/>
            <person name="Nielsen K.F."/>
            <person name="Lyhne E.K."/>
            <person name="Kogle M.E."/>
            <person name="Kuo A."/>
            <person name="Riley R."/>
            <person name="Clum A."/>
            <person name="Nolan M."/>
            <person name="Lipzen A."/>
            <person name="Salamov A."/>
            <person name="Henrissat B."/>
            <person name="Wiebenga A."/>
            <person name="De Vries R.P."/>
            <person name="Grigoriev I.V."/>
            <person name="Mortensen U.H."/>
            <person name="Andersen M.R."/>
            <person name="Baker S.E."/>
        </authorList>
    </citation>
    <scope>NUCLEOTIDE SEQUENCE [LARGE SCALE GENOMIC DNA]</scope>
    <source>
        <strain evidence="9 10">IBT 23096</strain>
    </source>
</reference>
<dbReference type="PANTHER" id="PTHR11360:SF224">
    <property type="entry name" value="MAJOR FACILITATOR SUPERFAMILY (MFS) PROFILE DOMAIN-CONTAINING PROTEIN-RELATED"/>
    <property type="match status" value="1"/>
</dbReference>
<comment type="caution">
    <text evidence="9">The sequence shown here is derived from an EMBL/GenBank/DDBJ whole genome shotgun (WGS) entry which is preliminary data.</text>
</comment>
<evidence type="ECO:0000256" key="2">
    <source>
        <dbReference type="ARBA" id="ARBA00006727"/>
    </source>
</evidence>
<name>A0A2I2GJM0_9EURO</name>
<dbReference type="RefSeq" id="XP_024708380.1">
    <property type="nucleotide sequence ID" value="XM_024847532.1"/>
</dbReference>
<feature type="transmembrane region" description="Helical" evidence="7">
    <location>
        <begin position="299"/>
        <end position="318"/>
    </location>
</feature>
<organism evidence="9 10">
    <name type="scientific">Aspergillus steynii IBT 23096</name>
    <dbReference type="NCBI Taxonomy" id="1392250"/>
    <lineage>
        <taxon>Eukaryota</taxon>
        <taxon>Fungi</taxon>
        <taxon>Dikarya</taxon>
        <taxon>Ascomycota</taxon>
        <taxon>Pezizomycotina</taxon>
        <taxon>Eurotiomycetes</taxon>
        <taxon>Eurotiomycetidae</taxon>
        <taxon>Eurotiales</taxon>
        <taxon>Aspergillaceae</taxon>
        <taxon>Aspergillus</taxon>
        <taxon>Aspergillus subgen. Circumdati</taxon>
    </lineage>
</organism>
<accession>A0A2I2GJM0</accession>
<dbReference type="PROSITE" id="PS50850">
    <property type="entry name" value="MFS"/>
    <property type="match status" value="1"/>
</dbReference>
<proteinExistence type="inferred from homology"/>
<evidence type="ECO:0000256" key="4">
    <source>
        <dbReference type="ARBA" id="ARBA00022692"/>
    </source>
</evidence>
<keyword evidence="4 7" id="KW-0812">Transmembrane</keyword>
<dbReference type="GeneID" id="36555231"/>
<dbReference type="Gene3D" id="1.20.1250.20">
    <property type="entry name" value="MFS general substrate transporter like domains"/>
    <property type="match status" value="2"/>
</dbReference>
<dbReference type="InterPro" id="IPR011701">
    <property type="entry name" value="MFS"/>
</dbReference>
<dbReference type="PANTHER" id="PTHR11360">
    <property type="entry name" value="MONOCARBOXYLATE TRANSPORTER"/>
    <property type="match status" value="1"/>
</dbReference>
<feature type="transmembrane region" description="Helical" evidence="7">
    <location>
        <begin position="330"/>
        <end position="356"/>
    </location>
</feature>
<dbReference type="GO" id="GO:0022857">
    <property type="term" value="F:transmembrane transporter activity"/>
    <property type="evidence" value="ECO:0007669"/>
    <property type="project" value="InterPro"/>
</dbReference>
<protein>
    <submittedName>
        <fullName evidence="9">Putative MFS monocarboxylate transporter</fullName>
    </submittedName>
</protein>
<evidence type="ECO:0000256" key="3">
    <source>
        <dbReference type="ARBA" id="ARBA00022448"/>
    </source>
</evidence>
<feature type="transmembrane region" description="Helical" evidence="7">
    <location>
        <begin position="127"/>
        <end position="147"/>
    </location>
</feature>